<organism evidence="1 2">
    <name type="scientific">Vibrio algivorus</name>
    <dbReference type="NCBI Taxonomy" id="1667024"/>
    <lineage>
        <taxon>Bacteria</taxon>
        <taxon>Pseudomonadati</taxon>
        <taxon>Pseudomonadota</taxon>
        <taxon>Gammaproteobacteria</taxon>
        <taxon>Vibrionales</taxon>
        <taxon>Vibrionaceae</taxon>
        <taxon>Vibrio</taxon>
    </lineage>
</organism>
<dbReference type="NCBIfam" id="TIGR03359">
    <property type="entry name" value="VI_chp_6"/>
    <property type="match status" value="1"/>
</dbReference>
<dbReference type="Proteomes" id="UP000319828">
    <property type="component" value="Unassembled WGS sequence"/>
</dbReference>
<gene>
    <name evidence="1" type="primary">tssF</name>
    <name evidence="1" type="ORF">FOF44_10785</name>
</gene>
<dbReference type="RefSeq" id="WP_144388356.1">
    <property type="nucleotide sequence ID" value="NZ_CANNCB010000029.1"/>
</dbReference>
<dbReference type="InterPro" id="IPR010272">
    <property type="entry name" value="T6SS_TssF"/>
</dbReference>
<dbReference type="Pfam" id="PF05947">
    <property type="entry name" value="T6SS_TssF"/>
    <property type="match status" value="1"/>
</dbReference>
<dbReference type="PANTHER" id="PTHR35370:SF4">
    <property type="entry name" value="TYPE VI SECRETION SYSTEM BASEPLATE SUBUNIT TSSF"/>
    <property type="match status" value="1"/>
</dbReference>
<dbReference type="PIRSF" id="PIRSF028304">
    <property type="entry name" value="UCP028304"/>
    <property type="match status" value="1"/>
</dbReference>
<dbReference type="OrthoDB" id="9763676at2"/>
<comment type="caution">
    <text evidence="1">The sequence shown here is derived from an EMBL/GenBank/DDBJ whole genome shotgun (WGS) entry which is preliminary data.</text>
</comment>
<sequence>MAQDKYFREELTFLKEQGKNFTQIYPQLARFLNGNNTDPDVERLLEGFAFLTARLREKVEDDFPEFTHSIINMLWPNYLRPVPSMSIVRFSPENNLTDGQTIASGTTLNSREVHGTACQFRTCREFKIYPMVIESVQAQHTRKASVIDIEFQLQGTMTLGDINLTDLRFFLGGDHYSSQMLYLWLNHYIESLTIDVEGVIFPLSLKALHMVGFGDDDGLLPYPKNAYAGYRILQEYLSFQDSFYFFDLQELDKALPKSITGKFTLKIAFSKTLPTDVRVTKEHLQLYCSPVVNLFEHDADPIELTGKSAEYKLIPSSQFSSHYEVFSVDAVYGWLEKDGDIQSGRARGQRREYSAFESFQHEIERANNRSANYYRVRVRDSLRKDGFDHCLSFVRGDELQAITQNEIVSVKLTCTNRLLPSELNIGEIDQPADSSPAFASFQNITIPTQTLRPVLDGSLLWTLISNLSLNYLSLLSKDALSGIFRAYDFKALVDRQAEMVGQRRLDGIENIKSNPVDKIIYGRSVRGLESTLYLGQDAFASEGELYLFGTVLSRFFALYASINSFHQLTVINTKNNEKYTWDLQIGMQPLI</sequence>
<dbReference type="PANTHER" id="PTHR35370">
    <property type="entry name" value="CYTOPLASMIC PROTEIN-RELATED-RELATED"/>
    <property type="match status" value="1"/>
</dbReference>
<dbReference type="EMBL" id="VMKJ01000021">
    <property type="protein sequence ID" value="TVO35869.1"/>
    <property type="molecule type" value="Genomic_DNA"/>
</dbReference>
<accession>A0A557P5I4</accession>
<reference evidence="1 2" key="1">
    <citation type="submission" date="2019-07" db="EMBL/GenBank/DDBJ databases">
        <title>The draft genome sequence of Vibrio algivorus M1486.</title>
        <authorList>
            <person name="Meng X."/>
        </authorList>
    </citation>
    <scope>NUCLEOTIDE SEQUENCE [LARGE SCALE GENOMIC DNA]</scope>
    <source>
        <strain evidence="1 2">M1486</strain>
    </source>
</reference>
<evidence type="ECO:0000313" key="2">
    <source>
        <dbReference type="Proteomes" id="UP000319828"/>
    </source>
</evidence>
<proteinExistence type="predicted"/>
<protein>
    <submittedName>
        <fullName evidence="1">Type VI secretion system baseplate subunit TssF</fullName>
    </submittedName>
</protein>
<dbReference type="AlphaFoldDB" id="A0A557P5I4"/>
<name>A0A557P5I4_9VIBR</name>
<evidence type="ECO:0000313" key="1">
    <source>
        <dbReference type="EMBL" id="TVO35869.1"/>
    </source>
</evidence>